<feature type="domain" description="Piezo TM1-24" evidence="3">
    <location>
        <begin position="1"/>
        <end position="63"/>
    </location>
</feature>
<reference evidence="4 5" key="1">
    <citation type="journal article" date="2020" name="Nature">
        <title>Six reference-quality genomes reveal evolution of bat adaptations.</title>
        <authorList>
            <person name="Jebb D."/>
            <person name="Huang Z."/>
            <person name="Pippel M."/>
            <person name="Hughes G.M."/>
            <person name="Lavrichenko K."/>
            <person name="Devanna P."/>
            <person name="Winkler S."/>
            <person name="Jermiin L.S."/>
            <person name="Skirmuntt E.C."/>
            <person name="Katzourakis A."/>
            <person name="Burkitt-Gray L."/>
            <person name="Ray D.A."/>
            <person name="Sullivan K.A.M."/>
            <person name="Roscito J.G."/>
            <person name="Kirilenko B.M."/>
            <person name="Davalos L.M."/>
            <person name="Corthals A.P."/>
            <person name="Power M.L."/>
            <person name="Jones G."/>
            <person name="Ransome R.D."/>
            <person name="Dechmann D.K.N."/>
            <person name="Locatelli A.G."/>
            <person name="Puechmaille S.J."/>
            <person name="Fedrigo O."/>
            <person name="Jarvis E.D."/>
            <person name="Hiller M."/>
            <person name="Vernes S.C."/>
            <person name="Myers E.W."/>
            <person name="Teeling E.C."/>
        </authorList>
    </citation>
    <scope>NUCLEOTIDE SEQUENCE [LARGE SCALE GENOMIC DNA]</scope>
    <source>
        <strain evidence="4">Bat1K_MPI-CBG_1</strain>
    </source>
</reference>
<dbReference type="EMBL" id="JABVXQ010000004">
    <property type="protein sequence ID" value="KAF6114527.1"/>
    <property type="molecule type" value="Genomic_DNA"/>
</dbReference>
<dbReference type="Proteomes" id="UP000664940">
    <property type="component" value="Unassembled WGS sequence"/>
</dbReference>
<dbReference type="GO" id="GO:0008381">
    <property type="term" value="F:mechanosensitive monoatomic ion channel activity"/>
    <property type="evidence" value="ECO:0007669"/>
    <property type="project" value="InterPro"/>
</dbReference>
<evidence type="ECO:0000259" key="2">
    <source>
        <dbReference type="Pfam" id="PF15917"/>
    </source>
</evidence>
<sequence>MFLLLLCLTLFQIYCSLWRKLFKVFWWPVMAYNMPGLTATYNFQVQHIPTYLYNLMRYTDESWGAWAWSSSELLFLLYQYLLSLGISPALCMDCPWHQNQTIPRNSTFIKWLYLPDFFRAPNSTNLISDFLHSSEPFRCSLPHILKGGTVWLSSTPIAWSASGGIRQRSHPYQHLQLGFLLACFYLLLFGTTLLQKHTCTHLTQWGCCSLYNIAIIIFKNMFLLLSYIFIE</sequence>
<dbReference type="PANTHER" id="PTHR47049:SF5">
    <property type="entry name" value="PIEZO-TYPE MECHANOSENSITIVE ION CHANNEL COMPONENT"/>
    <property type="match status" value="1"/>
</dbReference>
<proteinExistence type="predicted"/>
<evidence type="ECO:0000259" key="3">
    <source>
        <dbReference type="Pfam" id="PF24871"/>
    </source>
</evidence>
<dbReference type="Pfam" id="PF24871">
    <property type="entry name" value="Piezo_TM1-24"/>
    <property type="match status" value="1"/>
</dbReference>
<keyword evidence="1" id="KW-0472">Membrane</keyword>
<dbReference type="InterPro" id="IPR027272">
    <property type="entry name" value="Piezo"/>
</dbReference>
<keyword evidence="1" id="KW-1133">Transmembrane helix</keyword>
<evidence type="ECO:0000313" key="4">
    <source>
        <dbReference type="EMBL" id="KAF6114527.1"/>
    </source>
</evidence>
<organism evidence="4 5">
    <name type="scientific">Phyllostomus discolor</name>
    <name type="common">pale spear-nosed bat</name>
    <dbReference type="NCBI Taxonomy" id="89673"/>
    <lineage>
        <taxon>Eukaryota</taxon>
        <taxon>Metazoa</taxon>
        <taxon>Chordata</taxon>
        <taxon>Craniata</taxon>
        <taxon>Vertebrata</taxon>
        <taxon>Euteleostomi</taxon>
        <taxon>Mammalia</taxon>
        <taxon>Eutheria</taxon>
        <taxon>Laurasiatheria</taxon>
        <taxon>Chiroptera</taxon>
        <taxon>Yangochiroptera</taxon>
        <taxon>Phyllostomidae</taxon>
        <taxon>Phyllostominae</taxon>
        <taxon>Phyllostomus</taxon>
    </lineage>
</organism>
<feature type="domain" description="Piezo TM25-28" evidence="2">
    <location>
        <begin position="175"/>
        <end position="231"/>
    </location>
</feature>
<dbReference type="PANTHER" id="PTHR47049">
    <property type="entry name" value="PIEZO-TYPE MECHANOSENSITIVE ION CHANNEL HOMOLOG"/>
    <property type="match status" value="1"/>
</dbReference>
<protein>
    <submittedName>
        <fullName evidence="4">Uncharacterized protein</fullName>
    </submittedName>
</protein>
<keyword evidence="1" id="KW-0812">Transmembrane</keyword>
<dbReference type="InterPro" id="IPR031805">
    <property type="entry name" value="Piezo_TM25-28"/>
</dbReference>
<feature type="transmembrane region" description="Helical" evidence="1">
    <location>
        <begin position="209"/>
        <end position="230"/>
    </location>
</feature>
<dbReference type="AlphaFoldDB" id="A0A834AN97"/>
<dbReference type="InterPro" id="IPR056769">
    <property type="entry name" value="Piezo_TM1-24"/>
</dbReference>
<gene>
    <name evidence="4" type="ORF">HJG60_010508</name>
</gene>
<comment type="caution">
    <text evidence="4">The sequence shown here is derived from an EMBL/GenBank/DDBJ whole genome shotgun (WGS) entry which is preliminary data.</text>
</comment>
<dbReference type="Pfam" id="PF15917">
    <property type="entry name" value="Piezo_TM25-28"/>
    <property type="match status" value="1"/>
</dbReference>
<accession>A0A834AN97</accession>
<feature type="transmembrane region" description="Helical" evidence="1">
    <location>
        <begin position="175"/>
        <end position="194"/>
    </location>
</feature>
<evidence type="ECO:0000313" key="5">
    <source>
        <dbReference type="Proteomes" id="UP000664940"/>
    </source>
</evidence>
<dbReference type="GO" id="GO:0016020">
    <property type="term" value="C:membrane"/>
    <property type="evidence" value="ECO:0007669"/>
    <property type="project" value="InterPro"/>
</dbReference>
<evidence type="ECO:0000256" key="1">
    <source>
        <dbReference type="SAM" id="Phobius"/>
    </source>
</evidence>
<name>A0A834AN97_9CHIR</name>